<reference evidence="1" key="1">
    <citation type="submission" date="2023-04" db="EMBL/GenBank/DDBJ databases">
        <title>A chromosome-level genome assembly of the parasitoid wasp Eretmocerus hayati.</title>
        <authorList>
            <person name="Zhong Y."/>
            <person name="Liu S."/>
            <person name="Liu Y."/>
        </authorList>
    </citation>
    <scope>NUCLEOTIDE SEQUENCE</scope>
    <source>
        <strain evidence="1">ZJU_SS_LIU_2023</strain>
    </source>
</reference>
<comment type="caution">
    <text evidence="1">The sequence shown here is derived from an EMBL/GenBank/DDBJ whole genome shotgun (WGS) entry which is preliminary data.</text>
</comment>
<dbReference type="EMBL" id="CM056741">
    <property type="protein sequence ID" value="KAJ8686994.1"/>
    <property type="molecule type" value="Genomic_DNA"/>
</dbReference>
<dbReference type="Proteomes" id="UP001239111">
    <property type="component" value="Chromosome 1"/>
</dbReference>
<protein>
    <submittedName>
        <fullName evidence="1">Uncharacterized protein</fullName>
    </submittedName>
</protein>
<gene>
    <name evidence="1" type="ORF">QAD02_022788</name>
</gene>
<accession>A0ACC2PTR8</accession>
<organism evidence="1 2">
    <name type="scientific">Eretmocerus hayati</name>
    <dbReference type="NCBI Taxonomy" id="131215"/>
    <lineage>
        <taxon>Eukaryota</taxon>
        <taxon>Metazoa</taxon>
        <taxon>Ecdysozoa</taxon>
        <taxon>Arthropoda</taxon>
        <taxon>Hexapoda</taxon>
        <taxon>Insecta</taxon>
        <taxon>Pterygota</taxon>
        <taxon>Neoptera</taxon>
        <taxon>Endopterygota</taxon>
        <taxon>Hymenoptera</taxon>
        <taxon>Apocrita</taxon>
        <taxon>Proctotrupomorpha</taxon>
        <taxon>Chalcidoidea</taxon>
        <taxon>Aphelinidae</taxon>
        <taxon>Aphelininae</taxon>
        <taxon>Eretmocerus</taxon>
    </lineage>
</organism>
<proteinExistence type="predicted"/>
<evidence type="ECO:0000313" key="2">
    <source>
        <dbReference type="Proteomes" id="UP001239111"/>
    </source>
</evidence>
<evidence type="ECO:0000313" key="1">
    <source>
        <dbReference type="EMBL" id="KAJ8686994.1"/>
    </source>
</evidence>
<name>A0ACC2PTR8_9HYME</name>
<keyword evidence="2" id="KW-1185">Reference proteome</keyword>
<sequence>MLGLNGSLNMLMRSLNLMYSWYNIKKKEEVQEMAPQEEPNPLMRKKKTPEELAAEAEAEDEDEFTITDSMPNNGILTSIATTVTDIFTVGTFMCSKTTVSASIALTFTTTTVTALACDGGNRHPL</sequence>